<accession>A0ACB6V4P3</accession>
<protein>
    <submittedName>
        <fullName evidence="1">Uncharacterized protein</fullName>
    </submittedName>
</protein>
<organism evidence="1 2">
    <name type="scientific">Geotrichum galactomycetum</name>
    <dbReference type="NCBI Taxonomy" id="27317"/>
    <lineage>
        <taxon>Eukaryota</taxon>
        <taxon>Fungi</taxon>
        <taxon>Dikarya</taxon>
        <taxon>Ascomycota</taxon>
        <taxon>Saccharomycotina</taxon>
        <taxon>Dipodascomycetes</taxon>
        <taxon>Dipodascales</taxon>
        <taxon>Dipodascaceae</taxon>
        <taxon>Geotrichum</taxon>
    </lineage>
</organism>
<reference evidence="1 2" key="1">
    <citation type="journal article" date="2020" name="Front. Microbiol.">
        <title>Phenotypic and Genetic Characterization of the Cheese Ripening Yeast Geotrichum candidum.</title>
        <authorList>
            <person name="Perkins V."/>
            <person name="Vignola S."/>
            <person name="Lessard M.H."/>
            <person name="Plante P.L."/>
            <person name="Corbeil J."/>
            <person name="Dugat-Bony E."/>
            <person name="Frenette M."/>
            <person name="Labrie S."/>
        </authorList>
    </citation>
    <scope>NUCLEOTIDE SEQUENCE [LARGE SCALE GENOMIC DNA]</scope>
    <source>
        <strain evidence="1 2">LMA-1147</strain>
    </source>
</reference>
<evidence type="ECO:0000313" key="1">
    <source>
        <dbReference type="EMBL" id="KAF5097864.1"/>
    </source>
</evidence>
<dbReference type="EMBL" id="QVQA01000057">
    <property type="protein sequence ID" value="KAF5097864.1"/>
    <property type="molecule type" value="Genomic_DNA"/>
</dbReference>
<name>A0ACB6V4P3_9ASCO</name>
<evidence type="ECO:0000313" key="2">
    <source>
        <dbReference type="Proteomes" id="UP000744676"/>
    </source>
</evidence>
<comment type="caution">
    <text evidence="1">The sequence shown here is derived from an EMBL/GenBank/DDBJ whole genome shotgun (WGS) entry which is preliminary data.</text>
</comment>
<sequence length="692" mass="75129">MLEADENTALLSKRPAYHRTISNIGRPPSIASTTPSIVREASPLTVPQKGKLKPEAISYWSYYLPVMDWVPQYKLSYLPGDVAAGLTLASFQIPVCMSYASSLAHVPTVSGLYGLVVPTFVYTIMGTVPNLVVGPEAAISLVVGQAVAPYLHNTEGITPDAISGILAGTGGAVLLVGGLLRFGFLDSVLSRALLRGFISAVGVVMVVEQLPSELGLLEKMHDAIGTHPSVVGKVLFLIRNISQAHQLTTVVAFTAILVIIAFRIFKANYMKKYPKIIFVPEILLVVILSTVITNILDLDESGLAVVGQIKPGKVTIRFPVTPMTWEVFKNNFGTSFFCAILGFFESTIAAKSLGAVANLSISTNRELVALGACNIMGSLVCALPSFGGYGRSKINALSGATTQVSGLVLSCVTMLSIAFLMPYFYYLPKCVLSAVISVVGLSLIEEAPKDIKFYWQIGGYEDLFTLFLTLFCTIFLSVESGIAIGVGFSLVRVIHHATRPRIQILGRVPGTNIFENADRMRLEEIEGCLIVKIPEPLTFANSGDLRNRLSRFEVYGTMRVHPSYPRIRQEEMTRHLIIDLHGMTECDSAAVQILLEIVESYVVQRKIPVLLTRVPQRKSIRKRFRLAGIRDLVTKRPLVGTSGAAIAAATITPGGAKDDIDNLNLEDIYFGSIDEALKFIDESTASDTSLHV</sequence>
<gene>
    <name evidence="1" type="ORF">D0Z00_002237</name>
</gene>
<proteinExistence type="predicted"/>
<dbReference type="Proteomes" id="UP000744676">
    <property type="component" value="Unassembled WGS sequence"/>
</dbReference>
<keyword evidence="2" id="KW-1185">Reference proteome</keyword>